<dbReference type="Gene3D" id="3.30.70.1030">
    <property type="entry name" value="Apc35880, domain 1"/>
    <property type="match status" value="1"/>
</dbReference>
<dbReference type="EMBL" id="ANOH01000486">
    <property type="protein sequence ID" value="EMI51765.1"/>
    <property type="molecule type" value="Genomic_DNA"/>
</dbReference>
<proteinExistence type="predicted"/>
<accession>M5TRI6</accession>
<evidence type="ECO:0000313" key="2">
    <source>
        <dbReference type="Proteomes" id="UP000011885"/>
    </source>
</evidence>
<dbReference type="SUPFAM" id="SSF54909">
    <property type="entry name" value="Dimeric alpha+beta barrel"/>
    <property type="match status" value="1"/>
</dbReference>
<protein>
    <submittedName>
        <fullName evidence="1">Chlorite dismutase</fullName>
    </submittedName>
</protein>
<dbReference type="AlphaFoldDB" id="M5TRI6"/>
<name>M5TRI6_9BACT</name>
<evidence type="ECO:0000313" key="1">
    <source>
        <dbReference type="EMBL" id="EMI51765.1"/>
    </source>
</evidence>
<sequence length="36" mass="4105">MRFDEASAKYGEFGPFYVGYRATGDEILNHCRMKGS</sequence>
<dbReference type="InterPro" id="IPR011008">
    <property type="entry name" value="Dimeric_a/b-barrel"/>
</dbReference>
<keyword evidence="2" id="KW-1185">Reference proteome</keyword>
<reference evidence="1 2" key="1">
    <citation type="journal article" date="2013" name="Mar. Genomics">
        <title>Expression of sulfatases in Rhodopirellula baltica and the diversity of sulfatases in the genus Rhodopirellula.</title>
        <authorList>
            <person name="Wegner C.E."/>
            <person name="Richter-Heitmann T."/>
            <person name="Klindworth A."/>
            <person name="Klockow C."/>
            <person name="Richter M."/>
            <person name="Achstetter T."/>
            <person name="Glockner F.O."/>
            <person name="Harder J."/>
        </authorList>
    </citation>
    <scope>NUCLEOTIDE SEQUENCE [LARGE SCALE GENOMIC DNA]</scope>
    <source>
        <strain evidence="1 2">SM41</strain>
    </source>
</reference>
<gene>
    <name evidence="1" type="ORF">RSSM_06813</name>
</gene>
<organism evidence="1 2">
    <name type="scientific">Rhodopirellula sallentina SM41</name>
    <dbReference type="NCBI Taxonomy" id="1263870"/>
    <lineage>
        <taxon>Bacteria</taxon>
        <taxon>Pseudomonadati</taxon>
        <taxon>Planctomycetota</taxon>
        <taxon>Planctomycetia</taxon>
        <taxon>Pirellulales</taxon>
        <taxon>Pirellulaceae</taxon>
        <taxon>Rhodopirellula</taxon>
    </lineage>
</organism>
<dbReference type="Proteomes" id="UP000011885">
    <property type="component" value="Unassembled WGS sequence"/>
</dbReference>
<comment type="caution">
    <text evidence="1">The sequence shown here is derived from an EMBL/GenBank/DDBJ whole genome shotgun (WGS) entry which is preliminary data.</text>
</comment>